<reference evidence="2 3" key="1">
    <citation type="submission" date="2015-06" db="EMBL/GenBank/DDBJ databases">
        <authorList>
            <person name="Kim K.M."/>
        </authorList>
    </citation>
    <scope>NUCLEOTIDE SEQUENCE [LARGE SCALE GENOMIC DNA]</scope>
    <source>
        <strain evidence="2 3">KCTC 22370</strain>
    </source>
</reference>
<dbReference type="PATRIC" id="fig|543877.4.peg.1959"/>
<evidence type="ECO:0000313" key="3">
    <source>
        <dbReference type="Proteomes" id="UP000037643"/>
    </source>
</evidence>
<dbReference type="SUPFAM" id="SSF55729">
    <property type="entry name" value="Acyl-CoA N-acyltransferases (Nat)"/>
    <property type="match status" value="1"/>
</dbReference>
<dbReference type="STRING" id="543877.AM2010_1930"/>
<dbReference type="Pfam" id="PF13480">
    <property type="entry name" value="Acetyltransf_6"/>
    <property type="match status" value="1"/>
</dbReference>
<dbReference type="OrthoDB" id="3773784at2"/>
<dbReference type="Proteomes" id="UP000037643">
    <property type="component" value="Chromosome"/>
</dbReference>
<dbReference type="EMBL" id="CP011805">
    <property type="protein sequence ID" value="AKM07992.1"/>
    <property type="molecule type" value="Genomic_DNA"/>
</dbReference>
<evidence type="ECO:0000313" key="2">
    <source>
        <dbReference type="EMBL" id="AKM07992.1"/>
    </source>
</evidence>
<dbReference type="InterPro" id="IPR016181">
    <property type="entry name" value="Acyl_CoA_acyltransferase"/>
</dbReference>
<protein>
    <recommendedName>
        <fullName evidence="1">BioF2-like acetyltransferase domain-containing protein</fullName>
    </recommendedName>
</protein>
<feature type="domain" description="BioF2-like acetyltransferase" evidence="1">
    <location>
        <begin position="100"/>
        <end position="245"/>
    </location>
</feature>
<name>A0A0G3X9W8_9SPHN</name>
<keyword evidence="3" id="KW-1185">Reference proteome</keyword>
<proteinExistence type="predicted"/>
<dbReference type="Gene3D" id="3.40.630.30">
    <property type="match status" value="1"/>
</dbReference>
<evidence type="ECO:0000259" key="1">
    <source>
        <dbReference type="Pfam" id="PF13480"/>
    </source>
</evidence>
<gene>
    <name evidence="2" type="ORF">AM2010_1930</name>
</gene>
<dbReference type="KEGG" id="amx:AM2010_1930"/>
<organism evidence="2 3">
    <name type="scientific">Pelagerythrobacter marensis</name>
    <dbReference type="NCBI Taxonomy" id="543877"/>
    <lineage>
        <taxon>Bacteria</taxon>
        <taxon>Pseudomonadati</taxon>
        <taxon>Pseudomonadota</taxon>
        <taxon>Alphaproteobacteria</taxon>
        <taxon>Sphingomonadales</taxon>
        <taxon>Erythrobacteraceae</taxon>
        <taxon>Pelagerythrobacter</taxon>
    </lineage>
</organism>
<sequence length="303" mass="33094">MLRDTPVRFVVGSRQLFAVPRRLLAVSHSLDRLVAGQPAPLPDLPPDADGYRVLSAPAGAIGPMLESRPDLVPGGLQHYRRHYIAMDGGFDQYMAGFSGKTRSTLRRKQRKFAQADGGQLDIREYRGTAGLDAFLEAALPLSRRTYQGKYLDAGLPEGAEELNALRAAASEDRLRCFMLYLAGEPASYLCLPVEGRTLVYAWLGYDPETAHLSAGTVLQLAALERLFAEERFDFFDFTEGEGPHKALFGTASVEAASVLLLRRRAANRALLGALRMFDDSVAAGKRLAQRSGAVASARRLLKA</sequence>
<dbReference type="RefSeq" id="WP_053044052.1">
    <property type="nucleotide sequence ID" value="NZ_CP011805.1"/>
</dbReference>
<accession>A0A0G3X9W8</accession>
<dbReference type="AlphaFoldDB" id="A0A0G3X9W8"/>
<dbReference type="InterPro" id="IPR038740">
    <property type="entry name" value="BioF2-like_GNAT_dom"/>
</dbReference>